<dbReference type="Proteomes" id="UP000245412">
    <property type="component" value="Unassembled WGS sequence"/>
</dbReference>
<feature type="domain" description="Capsule synthesis protein CapA" evidence="2">
    <location>
        <begin position="8"/>
        <end position="261"/>
    </location>
</feature>
<gene>
    <name evidence="3" type="ORF">C7383_10275</name>
</gene>
<name>A0AB73T812_9FIRM</name>
<evidence type="ECO:0000313" key="4">
    <source>
        <dbReference type="Proteomes" id="UP000245412"/>
    </source>
</evidence>
<organism evidence="3 4">
    <name type="scientific">Murimonas intestini</name>
    <dbReference type="NCBI Taxonomy" id="1337051"/>
    <lineage>
        <taxon>Bacteria</taxon>
        <taxon>Bacillati</taxon>
        <taxon>Bacillota</taxon>
        <taxon>Clostridia</taxon>
        <taxon>Lachnospirales</taxon>
        <taxon>Lachnospiraceae</taxon>
        <taxon>Murimonas</taxon>
    </lineage>
</organism>
<evidence type="ECO:0000313" key="3">
    <source>
        <dbReference type="EMBL" id="PWJ77942.1"/>
    </source>
</evidence>
<comment type="similarity">
    <text evidence="1">Belongs to the CapA family.</text>
</comment>
<dbReference type="RefSeq" id="WP_109624895.1">
    <property type="nucleotide sequence ID" value="NZ_CABJAT010000002.1"/>
</dbReference>
<dbReference type="InterPro" id="IPR029052">
    <property type="entry name" value="Metallo-depent_PP-like"/>
</dbReference>
<dbReference type="InterPro" id="IPR019079">
    <property type="entry name" value="Capsule_synth_CapA"/>
</dbReference>
<protein>
    <submittedName>
        <fullName evidence="3">Poly-gamma-glutamate synthesis protein (Capsule biosynthesis protein)</fullName>
    </submittedName>
</protein>
<evidence type="ECO:0000259" key="2">
    <source>
        <dbReference type="SMART" id="SM00854"/>
    </source>
</evidence>
<keyword evidence="4" id="KW-1185">Reference proteome</keyword>
<dbReference type="SMART" id="SM00854">
    <property type="entry name" value="PGA_cap"/>
    <property type="match status" value="1"/>
</dbReference>
<dbReference type="PANTHER" id="PTHR33393">
    <property type="entry name" value="POLYGLUTAMINE SYNTHESIS ACCESSORY PROTEIN RV0574C-RELATED"/>
    <property type="match status" value="1"/>
</dbReference>
<reference evidence="3 4" key="1">
    <citation type="submission" date="2018-05" db="EMBL/GenBank/DDBJ databases">
        <authorList>
            <person name="Goeker M."/>
            <person name="Huntemann M."/>
            <person name="Clum A."/>
            <person name="Pillay M."/>
            <person name="Palaniappan K."/>
            <person name="Varghese N."/>
            <person name="Mikhailova N."/>
            <person name="Stamatis D."/>
            <person name="Reddy T."/>
            <person name="Daum C."/>
            <person name="Shapiro N."/>
            <person name="Ivanova N."/>
            <person name="Kyrpides N."/>
            <person name="Woyke T."/>
        </authorList>
    </citation>
    <scope>NUCLEOTIDE SEQUENCE [LARGE SCALE GENOMIC DNA]</scope>
    <source>
        <strain evidence="3 4">DSM 26524</strain>
    </source>
</reference>
<dbReference type="InterPro" id="IPR052169">
    <property type="entry name" value="CW_Biosynth-Accessory"/>
</dbReference>
<sequence length="385" mass="42654">MENKNEFVLLALGDIILGEDSPKFMEGVRPALKEADIRIGQLEVPYTTRCEVMEGLYREPWRLEPLADCMDILTLAGNHLYDAKEEGIEDTLGWLDANGLLHAGAGNNLQEARKPALIEKNGCRIGVLNYNCTGPKVTYAGEDKAGCAYVKIITKYELGDVANPGGPPEKIYTFPDLESLEWMKADVSGLKKECDLVIVYFHKGIVHKPVQLADYEAVVSHAAIDAGADLILSSHAHILHGIEFYKGKAIFHGLGNGVAWVPSLGPDYEFGKAAKKNDVFDPKGWAEKRIERFGFVPDPDYPTYPFHPEAVNTILAKCIIRDKKIAEVRCMPAIVGRDGVTRIVKKGSGAEDVFRYLDDITQKAGLNASYRWDDNEIIAEEREGF</sequence>
<dbReference type="Pfam" id="PF09587">
    <property type="entry name" value="PGA_cap"/>
    <property type="match status" value="1"/>
</dbReference>
<dbReference type="AlphaFoldDB" id="A0AB73T812"/>
<evidence type="ECO:0000256" key="1">
    <source>
        <dbReference type="ARBA" id="ARBA00005662"/>
    </source>
</evidence>
<dbReference type="PANTHER" id="PTHR33393:SF13">
    <property type="entry name" value="PGA BIOSYNTHESIS PROTEIN CAPA"/>
    <property type="match status" value="1"/>
</dbReference>
<dbReference type="Gene3D" id="3.60.21.10">
    <property type="match status" value="1"/>
</dbReference>
<dbReference type="EMBL" id="QGGY01000002">
    <property type="protein sequence ID" value="PWJ77942.1"/>
    <property type="molecule type" value="Genomic_DNA"/>
</dbReference>
<dbReference type="SUPFAM" id="SSF56300">
    <property type="entry name" value="Metallo-dependent phosphatases"/>
    <property type="match status" value="1"/>
</dbReference>
<accession>A0AB73T812</accession>
<proteinExistence type="inferred from homology"/>
<comment type="caution">
    <text evidence="3">The sequence shown here is derived from an EMBL/GenBank/DDBJ whole genome shotgun (WGS) entry which is preliminary data.</text>
</comment>